<organism evidence="2 3">
    <name type="scientific">Jannaschia seosinensis</name>
    <dbReference type="NCBI Taxonomy" id="313367"/>
    <lineage>
        <taxon>Bacteria</taxon>
        <taxon>Pseudomonadati</taxon>
        <taxon>Pseudomonadota</taxon>
        <taxon>Alphaproteobacteria</taxon>
        <taxon>Rhodobacterales</taxon>
        <taxon>Roseobacteraceae</taxon>
        <taxon>Jannaschia</taxon>
    </lineage>
</organism>
<name>A0A0M7BCJ7_9RHOB</name>
<dbReference type="AlphaFoldDB" id="A0A0M7BCJ7"/>
<protein>
    <submittedName>
        <fullName evidence="2">Uncharacterized protein</fullName>
    </submittedName>
</protein>
<gene>
    <name evidence="2" type="ORF">JSE7799_01774</name>
</gene>
<dbReference type="RefSeq" id="WP_186201889.1">
    <property type="nucleotide sequence ID" value="NZ_CYPR01000109.1"/>
</dbReference>
<keyword evidence="3" id="KW-1185">Reference proteome</keyword>
<dbReference type="EMBL" id="CYPR01000109">
    <property type="protein sequence ID" value="CUH39055.1"/>
    <property type="molecule type" value="Genomic_DNA"/>
</dbReference>
<accession>A0A0M7BCJ7</accession>
<evidence type="ECO:0000256" key="1">
    <source>
        <dbReference type="SAM" id="Phobius"/>
    </source>
</evidence>
<keyword evidence="1" id="KW-0472">Membrane</keyword>
<proteinExistence type="predicted"/>
<feature type="transmembrane region" description="Helical" evidence="1">
    <location>
        <begin position="12"/>
        <end position="37"/>
    </location>
</feature>
<evidence type="ECO:0000313" key="2">
    <source>
        <dbReference type="EMBL" id="CUH39055.1"/>
    </source>
</evidence>
<keyword evidence="1" id="KW-1133">Transmembrane helix</keyword>
<evidence type="ECO:0000313" key="3">
    <source>
        <dbReference type="Proteomes" id="UP000049455"/>
    </source>
</evidence>
<dbReference type="STRING" id="313367.JSE7799_01774"/>
<keyword evidence="1" id="KW-0812">Transmembrane</keyword>
<dbReference type="Proteomes" id="UP000049455">
    <property type="component" value="Unassembled WGS sequence"/>
</dbReference>
<sequence>MARFSHRRRLPRGINFLLGGVIVAATLVGAAVISGVVDLGLGGAPDVLIEGSR</sequence>
<reference evidence="2 3" key="1">
    <citation type="submission" date="2015-09" db="EMBL/GenBank/DDBJ databases">
        <authorList>
            <person name="Jackson K.R."/>
            <person name="Lunt B.L."/>
            <person name="Fisher J.N.B."/>
            <person name="Gardner A.V."/>
            <person name="Bailey M.E."/>
            <person name="Deus L.M."/>
            <person name="Earl A.S."/>
            <person name="Gibby P.D."/>
            <person name="Hartmann K.A."/>
            <person name="Liu J.E."/>
            <person name="Manci A.M."/>
            <person name="Nielsen D.A."/>
            <person name="Solomon M.B."/>
            <person name="Breakwell D.P."/>
            <person name="Burnett S.H."/>
            <person name="Grose J.H."/>
        </authorList>
    </citation>
    <scope>NUCLEOTIDE SEQUENCE [LARGE SCALE GENOMIC DNA]</scope>
    <source>
        <strain evidence="2 3">CECT 7799</strain>
    </source>
</reference>